<name>A0A8T5V653_9EURY</name>
<dbReference type="RefSeq" id="WP_223792647.1">
    <property type="nucleotide sequence ID" value="NZ_JAIOUQ010000017.1"/>
</dbReference>
<keyword evidence="2" id="KW-1185">Reference proteome</keyword>
<evidence type="ECO:0000313" key="2">
    <source>
        <dbReference type="Proteomes" id="UP000825933"/>
    </source>
</evidence>
<sequence>MNKRQNPKEEEISVLTKELAEIKEKNKERDKLLDELLNNPTILKELYEKKDL</sequence>
<reference evidence="2" key="1">
    <citation type="journal article" date="2022" name="Microbiol. Resour. Announc.">
        <title>Draft Genome Sequence of a Methanogenic Archaeon from West Spitsbergen Permafrost.</title>
        <authorList>
            <person name="Trubitsyn V."/>
            <person name="Rivkina E."/>
            <person name="Shcherbakova V."/>
        </authorList>
    </citation>
    <scope>NUCLEOTIDE SEQUENCE [LARGE SCALE GENOMIC DNA]</scope>
    <source>
        <strain evidence="2">VT</strain>
    </source>
</reference>
<dbReference type="AlphaFoldDB" id="A0A8T5V653"/>
<organism evidence="1 2">
    <name type="scientific">Methanobacterium spitsbergense</name>
    <dbReference type="NCBI Taxonomy" id="2874285"/>
    <lineage>
        <taxon>Archaea</taxon>
        <taxon>Methanobacteriati</taxon>
        <taxon>Methanobacteriota</taxon>
        <taxon>Methanomada group</taxon>
        <taxon>Methanobacteria</taxon>
        <taxon>Methanobacteriales</taxon>
        <taxon>Methanobacteriaceae</taxon>
        <taxon>Methanobacterium</taxon>
    </lineage>
</organism>
<dbReference type="EMBL" id="JAIOUQ010000017">
    <property type="protein sequence ID" value="MBZ2167115.1"/>
    <property type="molecule type" value="Genomic_DNA"/>
</dbReference>
<evidence type="ECO:0000313" key="1">
    <source>
        <dbReference type="EMBL" id="MBZ2167115.1"/>
    </source>
</evidence>
<gene>
    <name evidence="1" type="ORF">K8N75_13810</name>
</gene>
<dbReference type="Proteomes" id="UP000825933">
    <property type="component" value="Unassembled WGS sequence"/>
</dbReference>
<proteinExistence type="predicted"/>
<accession>A0A8T5V653</accession>
<protein>
    <submittedName>
        <fullName evidence="1">Uncharacterized protein</fullName>
    </submittedName>
</protein>
<comment type="caution">
    <text evidence="1">The sequence shown here is derived from an EMBL/GenBank/DDBJ whole genome shotgun (WGS) entry which is preliminary data.</text>
</comment>